<dbReference type="eggNOG" id="COG4643">
    <property type="taxonomic scope" value="Bacteria"/>
</dbReference>
<dbReference type="OrthoDB" id="186937at2"/>
<gene>
    <name evidence="2" type="ORF">HMPREF0179_03655</name>
</gene>
<dbReference type="PROSITE" id="PS50880">
    <property type="entry name" value="TOPRIM"/>
    <property type="match status" value="1"/>
</dbReference>
<dbReference type="STRING" id="563192.HMPREF0179_03655"/>
<comment type="caution">
    <text evidence="2">The sequence shown here is derived from an EMBL/GenBank/DDBJ whole genome shotgun (WGS) entry which is preliminary data.</text>
</comment>
<name>E5YBT1_BILW3</name>
<dbReference type="HOGENOM" id="CLU_1445057_0_0_7"/>
<feature type="domain" description="Toprim" evidence="1">
    <location>
        <begin position="35"/>
        <end position="125"/>
    </location>
</feature>
<dbReference type="InterPro" id="IPR006171">
    <property type="entry name" value="TOPRIM_dom"/>
</dbReference>
<dbReference type="AlphaFoldDB" id="E5YBT1"/>
<proteinExistence type="predicted"/>
<dbReference type="EMBL" id="ADCP02000001">
    <property type="protein sequence ID" value="EFV42550.1"/>
    <property type="molecule type" value="Genomic_DNA"/>
</dbReference>
<reference evidence="2 3" key="1">
    <citation type="submission" date="2010-10" db="EMBL/GenBank/DDBJ databases">
        <authorList>
            <consortium name="The Broad Institute Genome Sequencing Platform"/>
            <person name="Ward D."/>
            <person name="Earl A."/>
            <person name="Feldgarden M."/>
            <person name="Young S.K."/>
            <person name="Gargeya S."/>
            <person name="Zeng Q."/>
            <person name="Alvarado L."/>
            <person name="Berlin A."/>
            <person name="Bochicchio J."/>
            <person name="Chapman S.B."/>
            <person name="Chen Z."/>
            <person name="Freedman E."/>
            <person name="Gellesch M."/>
            <person name="Goldberg J."/>
            <person name="Griggs A."/>
            <person name="Gujja S."/>
            <person name="Heilman E."/>
            <person name="Heiman D."/>
            <person name="Howarth C."/>
            <person name="Mehta T."/>
            <person name="Neiman D."/>
            <person name="Pearson M."/>
            <person name="Roberts A."/>
            <person name="Saif S."/>
            <person name="Shea T."/>
            <person name="Shenoy N."/>
            <person name="Sisk P."/>
            <person name="Stolte C."/>
            <person name="Sykes S."/>
            <person name="White J."/>
            <person name="Yandava C."/>
            <person name="Allen-Vercoe E."/>
            <person name="Sibley C."/>
            <person name="Ambrose C.E."/>
            <person name="Strauss J."/>
            <person name="Daigneault M."/>
            <person name="Haas B."/>
            <person name="Nusbaum C."/>
            <person name="Birren B."/>
        </authorList>
    </citation>
    <scope>NUCLEOTIDE SEQUENCE [LARGE SCALE GENOMIC DNA]</scope>
    <source>
        <strain evidence="2 3">3_1_6</strain>
    </source>
</reference>
<dbReference type="Proteomes" id="UP000006034">
    <property type="component" value="Unassembled WGS sequence"/>
</dbReference>
<protein>
    <recommendedName>
        <fullName evidence="1">Toprim domain-containing protein</fullName>
    </recommendedName>
</protein>
<dbReference type="InterPro" id="IPR034154">
    <property type="entry name" value="TOPRIM_DnaG/twinkle"/>
</dbReference>
<dbReference type="Pfam" id="PF13362">
    <property type="entry name" value="Toprim_3"/>
    <property type="match status" value="1"/>
</dbReference>
<evidence type="ECO:0000313" key="2">
    <source>
        <dbReference type="EMBL" id="EFV42550.1"/>
    </source>
</evidence>
<dbReference type="SMART" id="SM00493">
    <property type="entry name" value="TOPRIM"/>
    <property type="match status" value="1"/>
</dbReference>
<evidence type="ECO:0000259" key="1">
    <source>
        <dbReference type="PROSITE" id="PS50880"/>
    </source>
</evidence>
<sequence length="187" mass="19908">MQYIQEDGTKRFAKNSRKEGCFHPVGGMDALRTAPAIVIAEGYATAGSISDAIGHATVAAFDSGNLMAVATALKDKYPDKAVIIAGDDDLHLLNHPKVRANPGREKAEKAAQAVGGKAVFPVFAPGEREKDMAGFTEFNDLGQKSTLGMAAVARQLKPAIEKAISEKSAELERNKQLVQSHSEGMSR</sequence>
<reference evidence="2 3" key="2">
    <citation type="submission" date="2013-04" db="EMBL/GenBank/DDBJ databases">
        <title>The Genome Sequence of Bilophila wadsworthia 3_1_6.</title>
        <authorList>
            <consortium name="The Broad Institute Genomics Platform"/>
            <person name="Earl A."/>
            <person name="Ward D."/>
            <person name="Feldgarden M."/>
            <person name="Gevers D."/>
            <person name="Sibley C."/>
            <person name="Strauss J."/>
            <person name="Allen-Vercoe E."/>
            <person name="Walker B."/>
            <person name="Young S."/>
            <person name="Zeng Q."/>
            <person name="Gargeya S."/>
            <person name="Fitzgerald M."/>
            <person name="Haas B."/>
            <person name="Abouelleil A."/>
            <person name="Allen A.W."/>
            <person name="Alvarado L."/>
            <person name="Arachchi H.M."/>
            <person name="Berlin A.M."/>
            <person name="Chapman S.B."/>
            <person name="Gainer-Dewar J."/>
            <person name="Goldberg J."/>
            <person name="Griggs A."/>
            <person name="Gujja S."/>
            <person name="Hansen M."/>
            <person name="Howarth C."/>
            <person name="Imamovic A."/>
            <person name="Ireland A."/>
            <person name="Larimer J."/>
            <person name="McCowan C."/>
            <person name="Murphy C."/>
            <person name="Pearson M."/>
            <person name="Poon T.W."/>
            <person name="Priest M."/>
            <person name="Roberts A."/>
            <person name="Saif S."/>
            <person name="Shea T."/>
            <person name="Sisk P."/>
            <person name="Sykes S."/>
            <person name="Wortman J."/>
            <person name="Nusbaum C."/>
            <person name="Birren B."/>
        </authorList>
    </citation>
    <scope>NUCLEOTIDE SEQUENCE [LARGE SCALE GENOMIC DNA]</scope>
    <source>
        <strain evidence="2 3">3_1_6</strain>
    </source>
</reference>
<evidence type="ECO:0000313" key="3">
    <source>
        <dbReference type="Proteomes" id="UP000006034"/>
    </source>
</evidence>
<accession>E5YBT1</accession>
<dbReference type="CDD" id="cd01029">
    <property type="entry name" value="TOPRIM_primases"/>
    <property type="match status" value="1"/>
</dbReference>
<keyword evidence="3" id="KW-1185">Reference proteome</keyword>
<organism evidence="2 3">
    <name type="scientific">Bilophila wadsworthia (strain 3_1_6)</name>
    <dbReference type="NCBI Taxonomy" id="563192"/>
    <lineage>
        <taxon>Bacteria</taxon>
        <taxon>Pseudomonadati</taxon>
        <taxon>Thermodesulfobacteriota</taxon>
        <taxon>Desulfovibrionia</taxon>
        <taxon>Desulfovibrionales</taxon>
        <taxon>Desulfovibrionaceae</taxon>
        <taxon>Bilophila</taxon>
    </lineage>
</organism>